<gene>
    <name evidence="1" type="ORF">L1785_14485</name>
</gene>
<proteinExistence type="predicted"/>
<comment type="caution">
    <text evidence="1">The sequence shown here is derived from an EMBL/GenBank/DDBJ whole genome shotgun (WGS) entry which is preliminary data.</text>
</comment>
<sequence>MHTTTPRTTAPGTCEVRLMVWDVWDADLADGIYHLEDPCGAPATRTVHTYCPGCGHDTHERACAWCAEAPAEFDGACPACGYGPAHYTIRPL</sequence>
<name>A0AA41QEV5_9MICO</name>
<dbReference type="AlphaFoldDB" id="A0AA41QEV5"/>
<evidence type="ECO:0000313" key="2">
    <source>
        <dbReference type="Proteomes" id="UP001165405"/>
    </source>
</evidence>
<dbReference type="RefSeq" id="WP_236089981.1">
    <property type="nucleotide sequence ID" value="NZ_JAKGSG010000040.1"/>
</dbReference>
<evidence type="ECO:0000313" key="1">
    <source>
        <dbReference type="EMBL" id="MCF4122185.1"/>
    </source>
</evidence>
<dbReference type="EMBL" id="JAKGSG010000040">
    <property type="protein sequence ID" value="MCF4122185.1"/>
    <property type="molecule type" value="Genomic_DNA"/>
</dbReference>
<protein>
    <submittedName>
        <fullName evidence="1">Uncharacterized protein</fullName>
    </submittedName>
</protein>
<organism evidence="1 2">
    <name type="scientific">Antribacter soli</name>
    <dbReference type="NCBI Taxonomy" id="2910976"/>
    <lineage>
        <taxon>Bacteria</taxon>
        <taxon>Bacillati</taxon>
        <taxon>Actinomycetota</taxon>
        <taxon>Actinomycetes</taxon>
        <taxon>Micrococcales</taxon>
        <taxon>Promicromonosporaceae</taxon>
        <taxon>Antribacter</taxon>
    </lineage>
</organism>
<accession>A0AA41QEV5</accession>
<reference evidence="1" key="1">
    <citation type="submission" date="2022-01" db="EMBL/GenBank/DDBJ databases">
        <title>Antribacter sp. nov., isolated from Guizhou of China.</title>
        <authorList>
            <person name="Chengliang C."/>
            <person name="Ya Z."/>
        </authorList>
    </citation>
    <scope>NUCLEOTIDE SEQUENCE</scope>
    <source>
        <strain evidence="1">KLBMP 9083</strain>
    </source>
</reference>
<dbReference type="Proteomes" id="UP001165405">
    <property type="component" value="Unassembled WGS sequence"/>
</dbReference>
<keyword evidence="2" id="KW-1185">Reference proteome</keyword>